<organism evidence="1 2">
    <name type="scientific">Piscinibacter sakaiensis</name>
    <name type="common">Ideonella sakaiensis</name>
    <dbReference type="NCBI Taxonomy" id="1547922"/>
    <lineage>
        <taxon>Bacteria</taxon>
        <taxon>Pseudomonadati</taxon>
        <taxon>Pseudomonadota</taxon>
        <taxon>Betaproteobacteria</taxon>
        <taxon>Burkholderiales</taxon>
        <taxon>Sphaerotilaceae</taxon>
        <taxon>Piscinibacter</taxon>
    </lineage>
</organism>
<keyword evidence="2" id="KW-1185">Reference proteome</keyword>
<evidence type="ECO:0000313" key="2">
    <source>
        <dbReference type="Proteomes" id="UP000037660"/>
    </source>
</evidence>
<sequence>MATSASPDSAASAADNAAAAPVAAASAAAAEPPRIGPGAIEWSQALQLPTLNDVPWRLGLGFEHLSRIELDGRSRHASARDCRELLAALDAGLLLSLEQDVPAANFEAANCRAIALIGRAGRATRSHVKDLRLDASSVPRLPTEVATAVDAAARARLAAATARRQALPSLFPDLGAAVQGASLVLSADDWESRLHVLARGDFDHDGQEDLLLSVIERTVDNRFENTKLFIVTRDGPDSSLRVVLQVH</sequence>
<dbReference type="Proteomes" id="UP000037660">
    <property type="component" value="Unassembled WGS sequence"/>
</dbReference>
<comment type="caution">
    <text evidence="1">The sequence shown here is derived from an EMBL/GenBank/DDBJ whole genome shotgun (WGS) entry which is preliminary data.</text>
</comment>
<dbReference type="AlphaFoldDB" id="A0A0K8NZ09"/>
<name>A0A0K8NZ09_PISS1</name>
<reference evidence="1 2" key="2">
    <citation type="journal article" date="2016" name="Science">
        <title>A bacterium that degrades and assimilates poly(ethylene terephthalate).</title>
        <authorList>
            <person name="Yoshida S."/>
            <person name="Hiraga K."/>
            <person name="Takehana T."/>
            <person name="Taniguchi I."/>
            <person name="Yamaji H."/>
            <person name="Maeda Y."/>
            <person name="Toyohara K."/>
            <person name="Miyamoto K."/>
            <person name="Kimura Y."/>
            <person name="Oda K."/>
        </authorList>
    </citation>
    <scope>NUCLEOTIDE SEQUENCE [LARGE SCALE GENOMIC DNA]</scope>
    <source>
        <strain evidence="2">NBRC 110686 / TISTR 2288 / 201-F6</strain>
    </source>
</reference>
<accession>A0A0K8NZ09</accession>
<reference evidence="2" key="1">
    <citation type="submission" date="2015-07" db="EMBL/GenBank/DDBJ databases">
        <title>Discovery of a poly(ethylene terephthalate assimilation.</title>
        <authorList>
            <person name="Yoshida S."/>
            <person name="Hiraga K."/>
            <person name="Takehana T."/>
            <person name="Taniguchi I."/>
            <person name="Yamaji H."/>
            <person name="Maeda Y."/>
            <person name="Toyohara K."/>
            <person name="Miyamoto K."/>
            <person name="Kimura Y."/>
            <person name="Oda K."/>
        </authorList>
    </citation>
    <scope>NUCLEOTIDE SEQUENCE [LARGE SCALE GENOMIC DNA]</scope>
    <source>
        <strain evidence="2">NBRC 110686 / TISTR 2288 / 201-F6</strain>
    </source>
</reference>
<protein>
    <submittedName>
        <fullName evidence="1">Uncharacterized protein</fullName>
    </submittedName>
</protein>
<dbReference type="EMBL" id="BBYR01000026">
    <property type="protein sequence ID" value="GAP35637.1"/>
    <property type="molecule type" value="Genomic_DNA"/>
</dbReference>
<gene>
    <name evidence="1" type="ORF">ISF6_1410</name>
</gene>
<dbReference type="RefSeq" id="WP_054019686.1">
    <property type="nucleotide sequence ID" value="NZ_BBYR01000026.1"/>
</dbReference>
<evidence type="ECO:0000313" key="1">
    <source>
        <dbReference type="EMBL" id="GAP35637.1"/>
    </source>
</evidence>
<proteinExistence type="predicted"/>